<comment type="caution">
    <text evidence="1">The sequence shown here is derived from an EMBL/GenBank/DDBJ whole genome shotgun (WGS) entry which is preliminary data.</text>
</comment>
<sequence length="133" mass="14911">MNIKDVPTLCIVVTWTIALLLPVYTNGFPYNYPEDTPAADTDITYQPSKRNGDGLSSLCPGGVNKLRCIHSYLSLYARIQNGLTDPVSVRNIGKRNMPYDKKGVLMCPAGMDKFQCYDNAIEYYIRVMKTMSS</sequence>
<name>A0A210QT39_MIZYE</name>
<proteinExistence type="predicted"/>
<keyword evidence="2" id="KW-1185">Reference proteome</keyword>
<dbReference type="Proteomes" id="UP000242188">
    <property type="component" value="Unassembled WGS sequence"/>
</dbReference>
<dbReference type="EMBL" id="NEDP02002015">
    <property type="protein sequence ID" value="OWF51917.1"/>
    <property type="molecule type" value="Genomic_DNA"/>
</dbReference>
<evidence type="ECO:0000313" key="2">
    <source>
        <dbReference type="Proteomes" id="UP000242188"/>
    </source>
</evidence>
<dbReference type="OrthoDB" id="6097713at2759"/>
<evidence type="ECO:0000313" key="1">
    <source>
        <dbReference type="EMBL" id="OWF51917.1"/>
    </source>
</evidence>
<protein>
    <submittedName>
        <fullName evidence="1">Uncharacterized protein</fullName>
    </submittedName>
</protein>
<dbReference type="AlphaFoldDB" id="A0A210QT39"/>
<gene>
    <name evidence="1" type="ORF">KP79_PYT18507</name>
</gene>
<organism evidence="1 2">
    <name type="scientific">Mizuhopecten yessoensis</name>
    <name type="common">Japanese scallop</name>
    <name type="synonym">Patinopecten yessoensis</name>
    <dbReference type="NCBI Taxonomy" id="6573"/>
    <lineage>
        <taxon>Eukaryota</taxon>
        <taxon>Metazoa</taxon>
        <taxon>Spiralia</taxon>
        <taxon>Lophotrochozoa</taxon>
        <taxon>Mollusca</taxon>
        <taxon>Bivalvia</taxon>
        <taxon>Autobranchia</taxon>
        <taxon>Pteriomorphia</taxon>
        <taxon>Pectinida</taxon>
        <taxon>Pectinoidea</taxon>
        <taxon>Pectinidae</taxon>
        <taxon>Mizuhopecten</taxon>
    </lineage>
</organism>
<reference evidence="1 2" key="1">
    <citation type="journal article" date="2017" name="Nat. Ecol. Evol.">
        <title>Scallop genome provides insights into evolution of bilaterian karyotype and development.</title>
        <authorList>
            <person name="Wang S."/>
            <person name="Zhang J."/>
            <person name="Jiao W."/>
            <person name="Li J."/>
            <person name="Xun X."/>
            <person name="Sun Y."/>
            <person name="Guo X."/>
            <person name="Huan P."/>
            <person name="Dong B."/>
            <person name="Zhang L."/>
            <person name="Hu X."/>
            <person name="Sun X."/>
            <person name="Wang J."/>
            <person name="Zhao C."/>
            <person name="Wang Y."/>
            <person name="Wang D."/>
            <person name="Huang X."/>
            <person name="Wang R."/>
            <person name="Lv J."/>
            <person name="Li Y."/>
            <person name="Zhang Z."/>
            <person name="Liu B."/>
            <person name="Lu W."/>
            <person name="Hui Y."/>
            <person name="Liang J."/>
            <person name="Zhou Z."/>
            <person name="Hou R."/>
            <person name="Li X."/>
            <person name="Liu Y."/>
            <person name="Li H."/>
            <person name="Ning X."/>
            <person name="Lin Y."/>
            <person name="Zhao L."/>
            <person name="Xing Q."/>
            <person name="Dou J."/>
            <person name="Li Y."/>
            <person name="Mao J."/>
            <person name="Guo H."/>
            <person name="Dou H."/>
            <person name="Li T."/>
            <person name="Mu C."/>
            <person name="Jiang W."/>
            <person name="Fu Q."/>
            <person name="Fu X."/>
            <person name="Miao Y."/>
            <person name="Liu J."/>
            <person name="Yu Q."/>
            <person name="Li R."/>
            <person name="Liao H."/>
            <person name="Li X."/>
            <person name="Kong Y."/>
            <person name="Jiang Z."/>
            <person name="Chourrout D."/>
            <person name="Li R."/>
            <person name="Bao Z."/>
        </authorList>
    </citation>
    <scope>NUCLEOTIDE SEQUENCE [LARGE SCALE GENOMIC DNA]</scope>
    <source>
        <strain evidence="1 2">PY_sf001</strain>
    </source>
</reference>
<accession>A0A210QT39</accession>